<dbReference type="Gene3D" id="2.60.40.10">
    <property type="entry name" value="Immunoglobulins"/>
    <property type="match status" value="3"/>
</dbReference>
<dbReference type="InterPro" id="IPR035986">
    <property type="entry name" value="PKD_dom_sf"/>
</dbReference>
<dbReference type="PATRIC" id="fig|1678841.3.peg.1383"/>
<evidence type="ECO:0000313" key="2">
    <source>
        <dbReference type="EMBL" id="GAP43079.1"/>
    </source>
</evidence>
<dbReference type="SMART" id="SM00089">
    <property type="entry name" value="PKD"/>
    <property type="match status" value="1"/>
</dbReference>
<name>A0A0S7BXB7_9BACT</name>
<dbReference type="Pfam" id="PF18911">
    <property type="entry name" value="PKD_4"/>
    <property type="match status" value="1"/>
</dbReference>
<dbReference type="AlphaFoldDB" id="A0A0S7BXB7"/>
<dbReference type="Pfam" id="PF18962">
    <property type="entry name" value="Por_Secre_tail"/>
    <property type="match status" value="1"/>
</dbReference>
<dbReference type="Proteomes" id="UP000053091">
    <property type="component" value="Unassembled WGS sequence"/>
</dbReference>
<reference evidence="2" key="1">
    <citation type="journal article" date="2015" name="Genome Announc.">
        <title>Draft Genome Sequence of Bacteroidales Strain TBC1, a Novel Isolate from a Methanogenic Wastewater Treatment System.</title>
        <authorList>
            <person name="Tourlousse D.M."/>
            <person name="Matsuura N."/>
            <person name="Sun L."/>
            <person name="Toyonaga M."/>
            <person name="Kuroda K."/>
            <person name="Ohashi A."/>
            <person name="Cruz R."/>
            <person name="Yamaguchi T."/>
            <person name="Sekiguchi Y."/>
        </authorList>
    </citation>
    <scope>NUCLEOTIDE SEQUENCE [LARGE SCALE GENOMIC DNA]</scope>
    <source>
        <strain evidence="2">TBC1</strain>
    </source>
</reference>
<accession>A0A0S7BXB7</accession>
<keyword evidence="3" id="KW-1185">Reference proteome</keyword>
<dbReference type="OrthoDB" id="993885at2"/>
<feature type="domain" description="PKD" evidence="1">
    <location>
        <begin position="484"/>
        <end position="525"/>
    </location>
</feature>
<dbReference type="EMBL" id="DF968182">
    <property type="protein sequence ID" value="GAP43079.1"/>
    <property type="molecule type" value="Genomic_DNA"/>
</dbReference>
<dbReference type="SUPFAM" id="SSF49299">
    <property type="entry name" value="PKD domain"/>
    <property type="match status" value="1"/>
</dbReference>
<dbReference type="NCBIfam" id="TIGR04183">
    <property type="entry name" value="Por_Secre_tail"/>
    <property type="match status" value="1"/>
</dbReference>
<proteinExistence type="predicted"/>
<gene>
    <name evidence="2" type="ORF">TBC1_111221</name>
</gene>
<dbReference type="PROSITE" id="PS50093">
    <property type="entry name" value="PKD"/>
    <property type="match status" value="1"/>
</dbReference>
<dbReference type="InterPro" id="IPR000601">
    <property type="entry name" value="PKD_dom"/>
</dbReference>
<protein>
    <submittedName>
        <fullName evidence="2">Protein containing Por secretion system C-terminal sorting domain</fullName>
    </submittedName>
</protein>
<dbReference type="STRING" id="1678841.TBC1_111221"/>
<evidence type="ECO:0000313" key="3">
    <source>
        <dbReference type="Proteomes" id="UP000053091"/>
    </source>
</evidence>
<dbReference type="CDD" id="cd00146">
    <property type="entry name" value="PKD"/>
    <property type="match status" value="1"/>
</dbReference>
<sequence>MKTIAKLKVALTKTGLLLAGLFIFLNGVNSQQVISRGAEDQHIRVELMNYSYFERMVMVSEFNSLTDAKVVISEETGIIYIYPVASSFDRIETAVSGIMSKACSLDEELDKDAQTAMILQLGSQHGEWLEYYALTGQRDTENDSCHKSMPFCTGTIYTFPAGTNTQAQAGPNYSCLSTRPNPAWYHLKIEDPGPIGIYMYSTPSRDIDFCLWGPFADPITPCPMNNTNGGLTGSKVVDCSYSPAPTETANIPNGQTGEYYILIITNFSNQPCDITFQQQSGTGTTDCTILPPPATSNSPVCVGGTLQLNAASVPGASYQWTGPAGFISNMQNPSINGITHSNGGVYSLTITYNGITSDPTNTEVFVYDPPTATLSGTTSICEGDSALLTINATSVGPFRVTMSNGFGGIPTVINFWQTTHTFWVYPTQTTTYTLTSVQNNACSGTATGQAVVTVRPKPVPAFTTSNPCTQQQTQFTDQTTVPVGGISSWAWSFGDGNTSNLQNPQHSYTSAGFYNVGLTVTGNNGCEQSIIQPVSISPTPNVSAGPDKTIAYGTNTQLNGSASGGSGSHTYQWIPSDKVDNPSALTPTTVLLAATTDFTLTATDNGNGCQKSDNMTVNITGGPLAGIIQANPAEICLGGSTMLNSMISGGSGNYTFTWTSNPPGFNSTLEDVTVNPDVTTTYYLSVYDGFNTFQVQVQVIVNPLPVPNAGPNQTIPHGTSTMLTSQVTGGTSPYTYQWSPANLVVAPTMWVTPTQNLYASQNFTMQVTDSKGCVSTGQTIVTIEGGPLQVNPVADDPVICRNGSTRLRAIPGGGSNVYESYTWTSVPPGFTSSEAEPLVNPTITTTYTVVVDDGYNTTEGSVIVTVNQLPQISLVPDDPRVLVISPVEIGACVYDTITLDAGNPGSEYLWSNGSTDQTIDIKTSGISFDVQEFQVTVINPQTGCENTAGITAYFTFQNCSYGIDERDSDNRLLIYPNPSDDGEFNYMIKGLKGSALLEVYTAQGKMVYNEEISLLPGSDFSSSLVLKRGTSGIYYLKLTNNEAVILKKLIIQ</sequence>
<dbReference type="InterPro" id="IPR026444">
    <property type="entry name" value="Secre_tail"/>
</dbReference>
<organism evidence="2">
    <name type="scientific">Lentimicrobium saccharophilum</name>
    <dbReference type="NCBI Taxonomy" id="1678841"/>
    <lineage>
        <taxon>Bacteria</taxon>
        <taxon>Pseudomonadati</taxon>
        <taxon>Bacteroidota</taxon>
        <taxon>Bacteroidia</taxon>
        <taxon>Bacteroidales</taxon>
        <taxon>Lentimicrobiaceae</taxon>
        <taxon>Lentimicrobium</taxon>
    </lineage>
</organism>
<dbReference type="InterPro" id="IPR022409">
    <property type="entry name" value="PKD/Chitinase_dom"/>
</dbReference>
<evidence type="ECO:0000259" key="1">
    <source>
        <dbReference type="PROSITE" id="PS50093"/>
    </source>
</evidence>
<dbReference type="InterPro" id="IPR013783">
    <property type="entry name" value="Ig-like_fold"/>
</dbReference>
<dbReference type="RefSeq" id="WP_062039791.1">
    <property type="nucleotide sequence ID" value="NZ_DF968182.1"/>
</dbReference>